<dbReference type="Pfam" id="PF00293">
    <property type="entry name" value="NUDIX"/>
    <property type="match status" value="1"/>
</dbReference>
<feature type="compositionally biased region" description="Basic and acidic residues" evidence="2">
    <location>
        <begin position="1"/>
        <end position="11"/>
    </location>
</feature>
<dbReference type="AlphaFoldDB" id="A0A064CEG6"/>
<keyword evidence="5" id="KW-1185">Reference proteome</keyword>
<dbReference type="PANTHER" id="PTHR43222">
    <property type="entry name" value="NUDIX HYDROLASE 23"/>
    <property type="match status" value="1"/>
</dbReference>
<dbReference type="InterPro" id="IPR000086">
    <property type="entry name" value="NUDIX_hydrolase_dom"/>
</dbReference>
<dbReference type="Proteomes" id="UP000022835">
    <property type="component" value="Unassembled WGS sequence"/>
</dbReference>
<dbReference type="OrthoDB" id="4287477at2"/>
<dbReference type="STRING" id="1440774.Y900_003760"/>
<organism evidence="4 5">
    <name type="scientific">Mycolicibacterium aromaticivorans JS19b1 = JCM 16368</name>
    <dbReference type="NCBI Taxonomy" id="1440774"/>
    <lineage>
        <taxon>Bacteria</taxon>
        <taxon>Bacillati</taxon>
        <taxon>Actinomycetota</taxon>
        <taxon>Actinomycetes</taxon>
        <taxon>Mycobacteriales</taxon>
        <taxon>Mycobacteriaceae</taxon>
        <taxon>Mycolicibacterium</taxon>
    </lineage>
</organism>
<dbReference type="InterPro" id="IPR015797">
    <property type="entry name" value="NUDIX_hydrolase-like_dom_sf"/>
</dbReference>
<evidence type="ECO:0000256" key="2">
    <source>
        <dbReference type="SAM" id="MobiDB-lite"/>
    </source>
</evidence>
<dbReference type="GO" id="GO:0016787">
    <property type="term" value="F:hydrolase activity"/>
    <property type="evidence" value="ECO:0007669"/>
    <property type="project" value="UniProtKB-KW"/>
</dbReference>
<evidence type="ECO:0000256" key="1">
    <source>
        <dbReference type="ARBA" id="ARBA00022801"/>
    </source>
</evidence>
<sequence length="321" mass="35527">MAKRTSRDSSRTKSTNKSATKKSKTLKRRVIAAGAALWRHDPETGELHVAVIHRPRYDDWSLPKGKVDPGENEPIAAVREIWEETGQRSQLGRRLIQTHYPIPQGTKIVHYWTARALGGEFTPNAEVDLMEWLPVAEAAQRLTYPHDREVLKAFAKQPADTTTVLIVRHGTAGIKSRYKDDDRSRPLDKNGRAQAESLAGQLMAFGATDVYAADRARCFQTVEPLAQELGVTISAETSLTEEAYAADPDAAHNRIIKIAAQGGTPVICTQGKVIPYLLAWWRGTDKPDKSRNRKGSTWVLSLTGDQVVAADYIDSPLATRP</sequence>
<dbReference type="PROSITE" id="PS51462">
    <property type="entry name" value="NUDIX"/>
    <property type="match status" value="1"/>
</dbReference>
<dbReference type="InterPro" id="IPR020084">
    <property type="entry name" value="NUDIX_hydrolase_CS"/>
</dbReference>
<dbReference type="PROSITE" id="PS00893">
    <property type="entry name" value="NUDIX_BOX"/>
    <property type="match status" value="1"/>
</dbReference>
<evidence type="ECO:0000313" key="4">
    <source>
        <dbReference type="EMBL" id="KDE98081.1"/>
    </source>
</evidence>
<protein>
    <submittedName>
        <fullName evidence="4">NUDIX hydrolase</fullName>
    </submittedName>
</protein>
<dbReference type="RefSeq" id="WP_036339150.1">
    <property type="nucleotide sequence ID" value="NZ_JALN02000001.1"/>
</dbReference>
<dbReference type="EMBL" id="JALN02000001">
    <property type="protein sequence ID" value="KDE98081.1"/>
    <property type="molecule type" value="Genomic_DNA"/>
</dbReference>
<reference evidence="4" key="1">
    <citation type="submission" date="2014-05" db="EMBL/GenBank/DDBJ databases">
        <title>Genome sequence of Mycobacterium aromaticivorans strain JS19b1T (= DSM 45407T).</title>
        <authorList>
            <person name="Kwak Y."/>
            <person name="Park G.-S."/>
            <person name="Li Q.X."/>
            <person name="Lee S.-E."/>
            <person name="Shin J.-H."/>
        </authorList>
    </citation>
    <scope>NUCLEOTIDE SEQUENCE [LARGE SCALE GENOMIC DNA]</scope>
    <source>
        <strain evidence="4">JS19b1</strain>
    </source>
</reference>
<dbReference type="Gene3D" id="3.40.50.1240">
    <property type="entry name" value="Phosphoglycerate mutase-like"/>
    <property type="match status" value="1"/>
</dbReference>
<dbReference type="SMART" id="SM00855">
    <property type="entry name" value="PGAM"/>
    <property type="match status" value="1"/>
</dbReference>
<dbReference type="InterPro" id="IPR013078">
    <property type="entry name" value="His_Pase_superF_clade-1"/>
</dbReference>
<name>A0A064CEG6_9MYCO</name>
<evidence type="ECO:0000313" key="5">
    <source>
        <dbReference type="Proteomes" id="UP000022835"/>
    </source>
</evidence>
<dbReference type="CDD" id="cd03673">
    <property type="entry name" value="NUDIX_Ap6A_hydrolase"/>
    <property type="match status" value="1"/>
</dbReference>
<dbReference type="eggNOG" id="COG0494">
    <property type="taxonomic scope" value="Bacteria"/>
</dbReference>
<dbReference type="InterPro" id="IPR029033">
    <property type="entry name" value="His_PPase_superfam"/>
</dbReference>
<evidence type="ECO:0000259" key="3">
    <source>
        <dbReference type="PROSITE" id="PS51462"/>
    </source>
</evidence>
<feature type="domain" description="Nudix hydrolase" evidence="3">
    <location>
        <begin position="28"/>
        <end position="156"/>
    </location>
</feature>
<dbReference type="PANTHER" id="PTHR43222:SF9">
    <property type="entry name" value="8-OXO-(D)GTP PHOSPHATASE"/>
    <property type="match status" value="1"/>
</dbReference>
<accession>A0A064CEG6</accession>
<keyword evidence="1 4" id="KW-0378">Hydrolase</keyword>
<proteinExistence type="predicted"/>
<dbReference type="SUPFAM" id="SSF55811">
    <property type="entry name" value="Nudix"/>
    <property type="match status" value="1"/>
</dbReference>
<dbReference type="CDD" id="cd07067">
    <property type="entry name" value="HP_PGM_like"/>
    <property type="match status" value="1"/>
</dbReference>
<dbReference type="Pfam" id="PF00300">
    <property type="entry name" value="His_Phos_1"/>
    <property type="match status" value="1"/>
</dbReference>
<dbReference type="Gene3D" id="3.90.79.10">
    <property type="entry name" value="Nucleoside Triphosphate Pyrophosphohydrolase"/>
    <property type="match status" value="1"/>
</dbReference>
<feature type="region of interest" description="Disordered" evidence="2">
    <location>
        <begin position="1"/>
        <end position="26"/>
    </location>
</feature>
<comment type="caution">
    <text evidence="4">The sequence shown here is derived from an EMBL/GenBank/DDBJ whole genome shotgun (WGS) entry which is preliminary data.</text>
</comment>
<gene>
    <name evidence="4" type="ORF">Y900_003760</name>
</gene>
<dbReference type="eggNOG" id="COG0406">
    <property type="taxonomic scope" value="Bacteria"/>
</dbReference>
<dbReference type="SUPFAM" id="SSF53254">
    <property type="entry name" value="Phosphoglycerate mutase-like"/>
    <property type="match status" value="1"/>
</dbReference>